<protein>
    <submittedName>
        <fullName evidence="2">Uncharacterized protein</fullName>
    </submittedName>
</protein>
<evidence type="ECO:0000313" key="2">
    <source>
        <dbReference type="EMBL" id="KMS95809.1"/>
    </source>
</evidence>
<dbReference type="Gramene" id="KMS95809">
    <property type="protein sequence ID" value="KMS95809"/>
    <property type="gene ID" value="BVRB_004670"/>
</dbReference>
<evidence type="ECO:0000256" key="1">
    <source>
        <dbReference type="SAM" id="MobiDB-lite"/>
    </source>
</evidence>
<sequence>MSGRDKGKAKSLPTDSGHRHPHDRGVTISSRKARELLFRSTQSSSGAETEEVPEIPPLSVALPTPIMDIEAWRPHSPWRGNLVVGNDQEAGTYYDSQPEHPSTDAEEGRPSRGCKLHTSRGRFARFSDGASCNVEGSGSSRPGKRKGTEEDTSWLVHDARPGGPLDGSVIPSFGGHIAARVWAGEDERTMLKYHNREKTCNAYLQWYDAYSHRYIINPTELPDGGVGSHYVEGLVPDQVLASMFGMMDPFLERDTNDLPDDFRALFEGLFGWYEAWNLTRGVDRRRRM</sequence>
<feature type="compositionally biased region" description="Basic and acidic residues" evidence="1">
    <location>
        <begin position="97"/>
        <end position="110"/>
    </location>
</feature>
<dbReference type="EMBL" id="KQ090433">
    <property type="protein sequence ID" value="KMS95809.1"/>
    <property type="molecule type" value="Genomic_DNA"/>
</dbReference>
<keyword evidence="3" id="KW-1185">Reference proteome</keyword>
<evidence type="ECO:0000313" key="3">
    <source>
        <dbReference type="Proteomes" id="UP000035740"/>
    </source>
</evidence>
<gene>
    <name evidence="2" type="ORF">BVRB_004670</name>
</gene>
<dbReference type="OrthoDB" id="1937804at2759"/>
<dbReference type="AlphaFoldDB" id="A0A0J8B3R9"/>
<name>A0A0J8B3R9_BETVV</name>
<reference evidence="2 3" key="1">
    <citation type="journal article" date="2014" name="Nature">
        <title>The genome of the recently domesticated crop plant sugar beet (Beta vulgaris).</title>
        <authorList>
            <person name="Dohm J.C."/>
            <person name="Minoche A.E."/>
            <person name="Holtgrawe D."/>
            <person name="Capella-Gutierrez S."/>
            <person name="Zakrzewski F."/>
            <person name="Tafer H."/>
            <person name="Rupp O."/>
            <person name="Sorensen T.R."/>
            <person name="Stracke R."/>
            <person name="Reinhardt R."/>
            <person name="Goesmann A."/>
            <person name="Kraft T."/>
            <person name="Schulz B."/>
            <person name="Stadler P.F."/>
            <person name="Schmidt T."/>
            <person name="Gabaldon T."/>
            <person name="Lehrach H."/>
            <person name="Weisshaar B."/>
            <person name="Himmelbauer H."/>
        </authorList>
    </citation>
    <scope>NUCLEOTIDE SEQUENCE [LARGE SCALE GENOMIC DNA]</scope>
    <source>
        <tissue evidence="2">Taproot</tissue>
    </source>
</reference>
<feature type="compositionally biased region" description="Basic residues" evidence="1">
    <location>
        <begin position="112"/>
        <end position="123"/>
    </location>
</feature>
<accession>A0A0J8B3R9</accession>
<feature type="region of interest" description="Disordered" evidence="1">
    <location>
        <begin position="91"/>
        <end position="151"/>
    </location>
</feature>
<dbReference type="Proteomes" id="UP000035740">
    <property type="component" value="Unassembled WGS sequence"/>
</dbReference>
<proteinExistence type="predicted"/>
<organism evidence="2 3">
    <name type="scientific">Beta vulgaris subsp. vulgaris</name>
    <name type="common">Beet</name>
    <dbReference type="NCBI Taxonomy" id="3555"/>
    <lineage>
        <taxon>Eukaryota</taxon>
        <taxon>Viridiplantae</taxon>
        <taxon>Streptophyta</taxon>
        <taxon>Embryophyta</taxon>
        <taxon>Tracheophyta</taxon>
        <taxon>Spermatophyta</taxon>
        <taxon>Magnoliopsida</taxon>
        <taxon>eudicotyledons</taxon>
        <taxon>Gunneridae</taxon>
        <taxon>Pentapetalae</taxon>
        <taxon>Caryophyllales</taxon>
        <taxon>Chenopodiaceae</taxon>
        <taxon>Betoideae</taxon>
        <taxon>Beta</taxon>
    </lineage>
</organism>
<feature type="region of interest" description="Disordered" evidence="1">
    <location>
        <begin position="1"/>
        <end position="60"/>
    </location>
</feature>